<dbReference type="OMA" id="IYATHEK"/>
<name>A0A913Z9U6_PATMI</name>
<dbReference type="Pfam" id="PF13499">
    <property type="entry name" value="EF-hand_7"/>
    <property type="match status" value="1"/>
</dbReference>
<feature type="domain" description="EF-hand" evidence="4">
    <location>
        <begin position="14"/>
        <end position="49"/>
    </location>
</feature>
<dbReference type="AlphaFoldDB" id="A0A913Z9U6"/>
<feature type="domain" description="EF-hand" evidence="4">
    <location>
        <begin position="50"/>
        <end position="85"/>
    </location>
</feature>
<dbReference type="RefSeq" id="XP_038048554.1">
    <property type="nucleotide sequence ID" value="XM_038192626.1"/>
</dbReference>
<keyword evidence="6" id="KW-1185">Reference proteome</keyword>
<dbReference type="PROSITE" id="PS50222">
    <property type="entry name" value="EF_HAND_2"/>
    <property type="match status" value="3"/>
</dbReference>
<dbReference type="GeneID" id="119722484"/>
<protein>
    <recommendedName>
        <fullName evidence="4">EF-hand domain-containing protein</fullName>
    </recommendedName>
</protein>
<sequence>MEQLRQKLLERNVNSFKRLGRKFRIMDDDRSGSLNQEEFVKGVRDMGVDMSQDEIKNIFGTLDKDGSGTLSIDEFLETLAPPLNATRKDIIKQAFAKFDKTGDEIVTVADLKGIYNVRCHPDFTSGAKTEEQLMTEFLNSFEPDEASRDGKVTLAEFEKYYAGVSSGYDSDEHFSLMMRNSYKL</sequence>
<dbReference type="PROSITE" id="PS00018">
    <property type="entry name" value="EF_HAND_1"/>
    <property type="match status" value="2"/>
</dbReference>
<dbReference type="InterPro" id="IPR002048">
    <property type="entry name" value="EF_hand_dom"/>
</dbReference>
<evidence type="ECO:0000313" key="5">
    <source>
        <dbReference type="EnsemblMetazoa" id="XP_038048553.1"/>
    </source>
</evidence>
<evidence type="ECO:0000256" key="2">
    <source>
        <dbReference type="ARBA" id="ARBA00022737"/>
    </source>
</evidence>
<dbReference type="InterPro" id="IPR051581">
    <property type="entry name" value="Ca-bind"/>
</dbReference>
<dbReference type="InterPro" id="IPR011992">
    <property type="entry name" value="EF-hand-dom_pair"/>
</dbReference>
<dbReference type="CDD" id="cd00051">
    <property type="entry name" value="EFh"/>
    <property type="match status" value="1"/>
</dbReference>
<dbReference type="Proteomes" id="UP000887568">
    <property type="component" value="Unplaced"/>
</dbReference>
<dbReference type="GO" id="GO:0005509">
    <property type="term" value="F:calcium ion binding"/>
    <property type="evidence" value="ECO:0007669"/>
    <property type="project" value="InterPro"/>
</dbReference>
<keyword evidence="1" id="KW-0479">Metal-binding</keyword>
<accession>A0A913Z9U6</accession>
<evidence type="ECO:0000256" key="3">
    <source>
        <dbReference type="ARBA" id="ARBA00022837"/>
    </source>
</evidence>
<evidence type="ECO:0000259" key="4">
    <source>
        <dbReference type="PROSITE" id="PS50222"/>
    </source>
</evidence>
<evidence type="ECO:0000256" key="1">
    <source>
        <dbReference type="ARBA" id="ARBA00022723"/>
    </source>
</evidence>
<dbReference type="EnsemblMetazoa" id="XM_038192626.1">
    <property type="protein sequence ID" value="XP_038048554.1"/>
    <property type="gene ID" value="LOC119722484"/>
</dbReference>
<dbReference type="Gene3D" id="1.10.238.10">
    <property type="entry name" value="EF-hand"/>
    <property type="match status" value="2"/>
</dbReference>
<keyword evidence="2" id="KW-0677">Repeat</keyword>
<dbReference type="RefSeq" id="XP_038048553.1">
    <property type="nucleotide sequence ID" value="XM_038192625.1"/>
</dbReference>
<dbReference type="PANTHER" id="PTHR34524">
    <property type="entry name" value="CALCYPHOSIN"/>
    <property type="match status" value="1"/>
</dbReference>
<evidence type="ECO:0000313" key="6">
    <source>
        <dbReference type="Proteomes" id="UP000887568"/>
    </source>
</evidence>
<dbReference type="SUPFAM" id="SSF47473">
    <property type="entry name" value="EF-hand"/>
    <property type="match status" value="1"/>
</dbReference>
<dbReference type="SMART" id="SM00054">
    <property type="entry name" value="EFh"/>
    <property type="match status" value="3"/>
</dbReference>
<dbReference type="PANTHER" id="PTHR34524:SF6">
    <property type="entry name" value="CALCYPHOSINE LIKE"/>
    <property type="match status" value="1"/>
</dbReference>
<dbReference type="OrthoDB" id="444540at2759"/>
<reference evidence="5" key="1">
    <citation type="submission" date="2022-11" db="UniProtKB">
        <authorList>
            <consortium name="EnsemblMetazoa"/>
        </authorList>
    </citation>
    <scope>IDENTIFICATION</scope>
</reference>
<organism evidence="5 6">
    <name type="scientific">Patiria miniata</name>
    <name type="common">Bat star</name>
    <name type="synonym">Asterina miniata</name>
    <dbReference type="NCBI Taxonomy" id="46514"/>
    <lineage>
        <taxon>Eukaryota</taxon>
        <taxon>Metazoa</taxon>
        <taxon>Echinodermata</taxon>
        <taxon>Eleutherozoa</taxon>
        <taxon>Asterozoa</taxon>
        <taxon>Asteroidea</taxon>
        <taxon>Valvatacea</taxon>
        <taxon>Valvatida</taxon>
        <taxon>Asterinidae</taxon>
        <taxon>Patiria</taxon>
    </lineage>
</organism>
<feature type="domain" description="EF-hand" evidence="4">
    <location>
        <begin position="86"/>
        <end position="121"/>
    </location>
</feature>
<proteinExistence type="predicted"/>
<dbReference type="InterPro" id="IPR018247">
    <property type="entry name" value="EF_Hand_1_Ca_BS"/>
</dbReference>
<keyword evidence="3" id="KW-0106">Calcium</keyword>
<dbReference type="EnsemblMetazoa" id="XM_038192625.1">
    <property type="protein sequence ID" value="XP_038048553.1"/>
    <property type="gene ID" value="LOC119722484"/>
</dbReference>